<sequence length="129" mass="14302">MAMWVLIFQAEICPEECMRQARKEVEQRNKADMQQRAEREAAEKKAKDDEQFALWEAEHRQACQRKRANAEQNSGGKESEAEEDMEVHHASEAEQAPTATETTADGNAEQVASTTGNGTVAGEDVSPPP</sequence>
<reference evidence="2 3" key="1">
    <citation type="journal article" date="2015" name="Genome Biol. Evol.">
        <title>Comparative Genomics of a Bacterivorous Green Alga Reveals Evolutionary Causalities and Consequences of Phago-Mixotrophic Mode of Nutrition.</title>
        <authorList>
            <person name="Burns J.A."/>
            <person name="Paasch A."/>
            <person name="Narechania A."/>
            <person name="Kim E."/>
        </authorList>
    </citation>
    <scope>NUCLEOTIDE SEQUENCE [LARGE SCALE GENOMIC DNA]</scope>
    <source>
        <strain evidence="2 3">PLY_AMNH</strain>
    </source>
</reference>
<dbReference type="Proteomes" id="UP001190700">
    <property type="component" value="Unassembled WGS sequence"/>
</dbReference>
<keyword evidence="3" id="KW-1185">Reference proteome</keyword>
<evidence type="ECO:0000313" key="3">
    <source>
        <dbReference type="Proteomes" id="UP001190700"/>
    </source>
</evidence>
<evidence type="ECO:0000313" key="2">
    <source>
        <dbReference type="EMBL" id="KAK3270521.1"/>
    </source>
</evidence>
<feature type="compositionally biased region" description="Basic and acidic residues" evidence="1">
    <location>
        <begin position="26"/>
        <end position="61"/>
    </location>
</feature>
<evidence type="ECO:0000256" key="1">
    <source>
        <dbReference type="SAM" id="MobiDB-lite"/>
    </source>
</evidence>
<accession>A0AAE0G2S1</accession>
<proteinExistence type="predicted"/>
<feature type="region of interest" description="Disordered" evidence="1">
    <location>
        <begin position="26"/>
        <end position="129"/>
    </location>
</feature>
<name>A0AAE0G2S1_9CHLO</name>
<gene>
    <name evidence="2" type="ORF">CYMTET_21086</name>
</gene>
<comment type="caution">
    <text evidence="2">The sequence shown here is derived from an EMBL/GenBank/DDBJ whole genome shotgun (WGS) entry which is preliminary data.</text>
</comment>
<protein>
    <submittedName>
        <fullName evidence="2">Uncharacterized protein</fullName>
    </submittedName>
</protein>
<dbReference type="AlphaFoldDB" id="A0AAE0G2S1"/>
<organism evidence="2 3">
    <name type="scientific">Cymbomonas tetramitiformis</name>
    <dbReference type="NCBI Taxonomy" id="36881"/>
    <lineage>
        <taxon>Eukaryota</taxon>
        <taxon>Viridiplantae</taxon>
        <taxon>Chlorophyta</taxon>
        <taxon>Pyramimonadophyceae</taxon>
        <taxon>Pyramimonadales</taxon>
        <taxon>Pyramimonadaceae</taxon>
        <taxon>Cymbomonas</taxon>
    </lineage>
</organism>
<dbReference type="EMBL" id="LGRX02010347">
    <property type="protein sequence ID" value="KAK3270521.1"/>
    <property type="molecule type" value="Genomic_DNA"/>
</dbReference>
<feature type="compositionally biased region" description="Low complexity" evidence="1">
    <location>
        <begin position="93"/>
        <end position="104"/>
    </location>
</feature>